<keyword evidence="1" id="KW-0812">Transmembrane</keyword>
<evidence type="ECO:0000313" key="2">
    <source>
        <dbReference type="EMBL" id="ACV25953.1"/>
    </source>
</evidence>
<keyword evidence="3" id="KW-1185">Reference proteome</keyword>
<keyword evidence="1" id="KW-1133">Transmembrane helix</keyword>
<evidence type="ECO:0000256" key="1">
    <source>
        <dbReference type="SAM" id="Phobius"/>
    </source>
</evidence>
<name>C7R8U0_KANKD</name>
<dbReference type="eggNOG" id="ENOG502ZH7N">
    <property type="taxonomic scope" value="Bacteria"/>
</dbReference>
<feature type="transmembrane region" description="Helical" evidence="1">
    <location>
        <begin position="12"/>
        <end position="35"/>
    </location>
</feature>
<evidence type="ECO:0000313" key="3">
    <source>
        <dbReference type="Proteomes" id="UP000001231"/>
    </source>
</evidence>
<dbReference type="EMBL" id="CP001707">
    <property type="protein sequence ID" value="ACV25953.1"/>
    <property type="molecule type" value="Genomic_DNA"/>
</dbReference>
<sequence>MKPIHYLGLAVRLFAICLMVYGVFNLAAFITSFYYSSEFGGFSMRSLPLLLVIVALPMLISFLLWFFPLTVAYKLLGNEEREFEPISPINLLSILIASIGLFFLYLSFMDSVYWFTSYNFLSTMSSTFSFGPEQMAQIMSTGVELVFALILTLRCKSIAKLIARIAR</sequence>
<dbReference type="KEGG" id="kko:Kkor_0533"/>
<feature type="transmembrane region" description="Helical" evidence="1">
    <location>
        <begin position="47"/>
        <end position="68"/>
    </location>
</feature>
<accession>C7R8U0</accession>
<organism evidence="2 3">
    <name type="scientific">Kangiella koreensis (strain DSM 16069 / JCM 12317 / KCTC 12182 / SW-125)</name>
    <dbReference type="NCBI Taxonomy" id="523791"/>
    <lineage>
        <taxon>Bacteria</taxon>
        <taxon>Pseudomonadati</taxon>
        <taxon>Pseudomonadota</taxon>
        <taxon>Gammaproteobacteria</taxon>
        <taxon>Kangiellales</taxon>
        <taxon>Kangiellaceae</taxon>
        <taxon>Kangiella</taxon>
    </lineage>
</organism>
<proteinExistence type="predicted"/>
<feature type="transmembrane region" description="Helical" evidence="1">
    <location>
        <begin position="135"/>
        <end position="155"/>
    </location>
</feature>
<dbReference type="InParanoid" id="C7R8U0"/>
<protein>
    <submittedName>
        <fullName evidence="2">Uncharacterized protein</fullName>
    </submittedName>
</protein>
<dbReference type="AlphaFoldDB" id="C7R8U0"/>
<keyword evidence="1" id="KW-0472">Membrane</keyword>
<feature type="transmembrane region" description="Helical" evidence="1">
    <location>
        <begin position="89"/>
        <end position="115"/>
    </location>
</feature>
<dbReference type="Proteomes" id="UP000001231">
    <property type="component" value="Chromosome"/>
</dbReference>
<reference evidence="2 3" key="1">
    <citation type="journal article" date="2009" name="Stand. Genomic Sci.">
        <title>Complete genome sequence of Kangiella koreensis type strain (SW-125).</title>
        <authorList>
            <person name="Han C."/>
            <person name="Sikorski J."/>
            <person name="Lapidus A."/>
            <person name="Nolan M."/>
            <person name="Glavina Del Rio T."/>
            <person name="Tice H."/>
            <person name="Cheng J.F."/>
            <person name="Lucas S."/>
            <person name="Chen F."/>
            <person name="Copeland A."/>
            <person name="Ivanova N."/>
            <person name="Mavromatis K."/>
            <person name="Ovchinnikova G."/>
            <person name="Pati A."/>
            <person name="Bruce D."/>
            <person name="Goodwin L."/>
            <person name="Pitluck S."/>
            <person name="Chen A."/>
            <person name="Palaniappan K."/>
            <person name="Land M."/>
            <person name="Hauser L."/>
            <person name="Chang Y.J."/>
            <person name="Jeffries C.D."/>
            <person name="Chain P."/>
            <person name="Saunders E."/>
            <person name="Brettin T."/>
            <person name="Goker M."/>
            <person name="Tindall B.J."/>
            <person name="Bristow J."/>
            <person name="Eisen J.A."/>
            <person name="Markowitz V."/>
            <person name="Hugenholtz P."/>
            <person name="Kyrpides N.C."/>
            <person name="Klenk H.P."/>
            <person name="Detter J.C."/>
        </authorList>
    </citation>
    <scope>NUCLEOTIDE SEQUENCE [LARGE SCALE GENOMIC DNA]</scope>
    <source>
        <strain evidence="3">DSM 16069 / KCTC 12182 / SW-125</strain>
    </source>
</reference>
<gene>
    <name evidence="2" type="ordered locus">Kkor_0533</name>
</gene>
<dbReference type="HOGENOM" id="CLU_1592371_0_0_6"/>